<accession>A0A412WPN0</accession>
<keyword evidence="3 5" id="KW-1133">Transmembrane helix</keyword>
<dbReference type="Pfam" id="PF01027">
    <property type="entry name" value="Bax1-I"/>
    <property type="match status" value="1"/>
</dbReference>
<evidence type="ECO:0000256" key="2">
    <source>
        <dbReference type="ARBA" id="ARBA00022692"/>
    </source>
</evidence>
<evidence type="ECO:0000313" key="6">
    <source>
        <dbReference type="EMBL" id="RGV29159.1"/>
    </source>
</evidence>
<reference evidence="6 7" key="1">
    <citation type="submission" date="2018-08" db="EMBL/GenBank/DDBJ databases">
        <title>A genome reference for cultivated species of the human gut microbiota.</title>
        <authorList>
            <person name="Zou Y."/>
            <person name="Xue W."/>
            <person name="Luo G."/>
        </authorList>
    </citation>
    <scope>NUCLEOTIDE SEQUENCE [LARGE SCALE GENOMIC DNA]</scope>
    <source>
        <strain evidence="6 7">AF14-6AC</strain>
    </source>
</reference>
<keyword evidence="4 5" id="KW-0472">Membrane</keyword>
<dbReference type="InterPro" id="IPR006214">
    <property type="entry name" value="Bax_inhibitor_1-related"/>
</dbReference>
<evidence type="ECO:0000256" key="1">
    <source>
        <dbReference type="ARBA" id="ARBA00004141"/>
    </source>
</evidence>
<comment type="caution">
    <text evidence="6">The sequence shown here is derived from an EMBL/GenBank/DDBJ whole genome shotgun (WGS) entry which is preliminary data.</text>
</comment>
<evidence type="ECO:0000256" key="3">
    <source>
        <dbReference type="ARBA" id="ARBA00022989"/>
    </source>
</evidence>
<keyword evidence="2 5" id="KW-0812">Transmembrane</keyword>
<evidence type="ECO:0000256" key="4">
    <source>
        <dbReference type="ARBA" id="ARBA00023136"/>
    </source>
</evidence>
<gene>
    <name evidence="6" type="ORF">DWW24_04730</name>
</gene>
<evidence type="ECO:0000313" key="7">
    <source>
        <dbReference type="Proteomes" id="UP000283426"/>
    </source>
</evidence>
<organism evidence="6 7">
    <name type="scientific">Odoribacter splanchnicus</name>
    <dbReference type="NCBI Taxonomy" id="28118"/>
    <lineage>
        <taxon>Bacteria</taxon>
        <taxon>Pseudomonadati</taxon>
        <taxon>Bacteroidota</taxon>
        <taxon>Bacteroidia</taxon>
        <taxon>Bacteroidales</taxon>
        <taxon>Odoribacteraceae</taxon>
        <taxon>Odoribacter</taxon>
    </lineage>
</organism>
<comment type="subcellular location">
    <subcellularLocation>
        <location evidence="1">Membrane</location>
        <topology evidence="1">Multi-pass membrane protein</topology>
    </subcellularLocation>
</comment>
<dbReference type="Proteomes" id="UP000283426">
    <property type="component" value="Unassembled WGS sequence"/>
</dbReference>
<proteinExistence type="predicted"/>
<feature type="transmembrane region" description="Helical" evidence="5">
    <location>
        <begin position="7"/>
        <end position="29"/>
    </location>
</feature>
<protein>
    <submittedName>
        <fullName evidence="6">Uncharacterized protein</fullName>
    </submittedName>
</protein>
<dbReference type="AlphaFoldDB" id="A0A412WPN0"/>
<dbReference type="EMBL" id="QRYW01000007">
    <property type="protein sequence ID" value="RGV29159.1"/>
    <property type="molecule type" value="Genomic_DNA"/>
</dbReference>
<dbReference type="GO" id="GO:0016020">
    <property type="term" value="C:membrane"/>
    <property type="evidence" value="ECO:0007669"/>
    <property type="project" value="UniProtKB-SubCell"/>
</dbReference>
<name>A0A412WPN0_9BACT</name>
<sequence>MTFSIHFLVFTTESIASTFFVTVGTFAVMSLYGCLTKAALTQLGNLAFMILIFL</sequence>
<evidence type="ECO:0000256" key="5">
    <source>
        <dbReference type="SAM" id="Phobius"/>
    </source>
</evidence>